<dbReference type="AlphaFoldDB" id="A0A4R2MI56"/>
<dbReference type="OrthoDB" id="7877495at2"/>
<proteinExistence type="predicted"/>
<accession>A0A4R2MI56</accession>
<comment type="caution">
    <text evidence="2">The sequence shown here is derived from an EMBL/GenBank/DDBJ whole genome shotgun (WGS) entry which is preliminary data.</text>
</comment>
<protein>
    <submittedName>
        <fullName evidence="2">Uncharacterized protein</fullName>
    </submittedName>
</protein>
<dbReference type="EMBL" id="SLXD01000006">
    <property type="protein sequence ID" value="TCP02536.1"/>
    <property type="molecule type" value="Genomic_DNA"/>
</dbReference>
<dbReference type="GeneID" id="99683500"/>
<evidence type="ECO:0000256" key="1">
    <source>
        <dbReference type="SAM" id="Coils"/>
    </source>
</evidence>
<organism evidence="2 3">
    <name type="scientific">Rubrivivax gelatinosus</name>
    <name type="common">Rhodocyclus gelatinosus</name>
    <name type="synonym">Rhodopseudomonas gelatinosa</name>
    <dbReference type="NCBI Taxonomy" id="28068"/>
    <lineage>
        <taxon>Bacteria</taxon>
        <taxon>Pseudomonadati</taxon>
        <taxon>Pseudomonadota</taxon>
        <taxon>Betaproteobacteria</taxon>
        <taxon>Burkholderiales</taxon>
        <taxon>Sphaerotilaceae</taxon>
        <taxon>Rubrivivax</taxon>
    </lineage>
</organism>
<gene>
    <name evidence="2" type="ORF">EV684_10698</name>
</gene>
<feature type="coiled-coil region" evidence="1">
    <location>
        <begin position="219"/>
        <end position="313"/>
    </location>
</feature>
<reference evidence="2 3" key="1">
    <citation type="submission" date="2019-03" db="EMBL/GenBank/DDBJ databases">
        <title>Genomic Encyclopedia of Type Strains, Phase IV (KMG-IV): sequencing the most valuable type-strain genomes for metagenomic binning, comparative biology and taxonomic classification.</title>
        <authorList>
            <person name="Goeker M."/>
        </authorList>
    </citation>
    <scope>NUCLEOTIDE SEQUENCE [LARGE SCALE GENOMIC DNA]</scope>
    <source>
        <strain evidence="2 3">DSM 1709</strain>
    </source>
</reference>
<sequence length="374" mass="40764">MSATPGHLEGVAALLSRLSHLEMGLVLHLGARRGTDLSVYRRLRAGQLVLVDGDPRLADEAPGRVGPAHDPRIVLGCVSADGADATWHEYPISRFDGIVDYAALGALYPRLASPAARPVATVALGTLLRQLAPRTDETSHPDLLLVDLPGQEATLLSSLSDEALARFDWIVLRGCERLGADAAARHLAGRGYRLLLSDPESEPLWPVWLFERDRHSEPLRRAREEIAAGEARLAELSARLAAFEAAADAAARAHAQRSAELEAAAEQARETLRDTEARLAEAHTEASARAQREAEIEQRTSRLEAELQAERSAKAQSSRLLSLRENDLGELQQRYGESCRRVQELEALLGRVLDGLRLANECLGRSRGRLEATP</sequence>
<keyword evidence="1" id="KW-0175">Coiled coil</keyword>
<evidence type="ECO:0000313" key="2">
    <source>
        <dbReference type="EMBL" id="TCP02536.1"/>
    </source>
</evidence>
<dbReference type="RefSeq" id="WP_132647080.1">
    <property type="nucleotide sequence ID" value="NZ_CP181386.1"/>
</dbReference>
<evidence type="ECO:0000313" key="3">
    <source>
        <dbReference type="Proteomes" id="UP000295106"/>
    </source>
</evidence>
<dbReference type="Proteomes" id="UP000295106">
    <property type="component" value="Unassembled WGS sequence"/>
</dbReference>
<name>A0A4R2MI56_RUBGE</name>